<dbReference type="InParanoid" id="C4JFB2"/>
<evidence type="ECO:0000313" key="2">
    <source>
        <dbReference type="EMBL" id="EEP77485.1"/>
    </source>
</evidence>
<protein>
    <submittedName>
        <fullName evidence="2">Uncharacterized protein</fullName>
    </submittedName>
</protein>
<dbReference type="STRING" id="336963.C4JFB2"/>
<dbReference type="OrthoDB" id="2103031at2759"/>
<dbReference type="AlphaFoldDB" id="C4JFB2"/>
<reference evidence="3" key="1">
    <citation type="journal article" date="2009" name="Genome Res.">
        <title>Comparative genomic analyses of the human fungal pathogens Coccidioides and their relatives.</title>
        <authorList>
            <person name="Sharpton T.J."/>
            <person name="Stajich J.E."/>
            <person name="Rounsley S.D."/>
            <person name="Gardner M.J."/>
            <person name="Wortman J.R."/>
            <person name="Jordar V.S."/>
            <person name="Maiti R."/>
            <person name="Kodira C.D."/>
            <person name="Neafsey D.E."/>
            <person name="Zeng Q."/>
            <person name="Hung C.-Y."/>
            <person name="McMahan C."/>
            <person name="Muszewska A."/>
            <person name="Grynberg M."/>
            <person name="Mandel M.A."/>
            <person name="Kellner E.M."/>
            <person name="Barker B.M."/>
            <person name="Galgiani J.N."/>
            <person name="Orbach M.J."/>
            <person name="Kirkland T.N."/>
            <person name="Cole G.T."/>
            <person name="Henn M.R."/>
            <person name="Birren B.W."/>
            <person name="Taylor J.W."/>
        </authorList>
    </citation>
    <scope>NUCLEOTIDE SEQUENCE [LARGE SCALE GENOMIC DNA]</scope>
    <source>
        <strain evidence="3">UAMH 1704</strain>
    </source>
</reference>
<proteinExistence type="predicted"/>
<dbReference type="HOGENOM" id="CLU_2361301_0_0_1"/>
<gene>
    <name evidence="2" type="ORF">UREG_02334</name>
</gene>
<keyword evidence="3" id="KW-1185">Reference proteome</keyword>
<dbReference type="eggNOG" id="ENOG502SDD8">
    <property type="taxonomic scope" value="Eukaryota"/>
</dbReference>
<organism evidence="2 3">
    <name type="scientific">Uncinocarpus reesii (strain UAMH 1704)</name>
    <dbReference type="NCBI Taxonomy" id="336963"/>
    <lineage>
        <taxon>Eukaryota</taxon>
        <taxon>Fungi</taxon>
        <taxon>Dikarya</taxon>
        <taxon>Ascomycota</taxon>
        <taxon>Pezizomycotina</taxon>
        <taxon>Eurotiomycetes</taxon>
        <taxon>Eurotiomycetidae</taxon>
        <taxon>Onygenales</taxon>
        <taxon>Onygenaceae</taxon>
        <taxon>Uncinocarpus</taxon>
    </lineage>
</organism>
<evidence type="ECO:0000256" key="1">
    <source>
        <dbReference type="SAM" id="MobiDB-lite"/>
    </source>
</evidence>
<feature type="region of interest" description="Disordered" evidence="1">
    <location>
        <begin position="38"/>
        <end position="70"/>
    </location>
</feature>
<dbReference type="EMBL" id="CH476615">
    <property type="protein sequence ID" value="EEP77485.1"/>
    <property type="molecule type" value="Genomic_DNA"/>
</dbReference>
<dbReference type="GeneID" id="8439147"/>
<dbReference type="VEuPathDB" id="FungiDB:UREG_02334"/>
<sequence>MVKNFEWEREKEEKIQMHADKLYHQMLDYEARVEQAKAAGVEPPPIKSLFNPNAEPIPSQAEDGVKGPNGAVVIPGGIQVPLGMKTSKPLKGYDPP</sequence>
<evidence type="ECO:0000313" key="3">
    <source>
        <dbReference type="Proteomes" id="UP000002058"/>
    </source>
</evidence>
<dbReference type="KEGG" id="ure:UREG_02334"/>
<name>C4JFB2_UNCRE</name>
<accession>C4JFB2</accession>
<dbReference type="Proteomes" id="UP000002058">
    <property type="component" value="Unassembled WGS sequence"/>
</dbReference>
<dbReference type="RefSeq" id="XP_002542818.1">
    <property type="nucleotide sequence ID" value="XM_002542772.1"/>
</dbReference>